<dbReference type="InterPro" id="IPR013786">
    <property type="entry name" value="AcylCoA_DH/ox_N"/>
</dbReference>
<dbReference type="FunFam" id="2.40.110.10:FF:000002">
    <property type="entry name" value="Acyl-CoA dehydrogenase fadE12"/>
    <property type="match status" value="1"/>
</dbReference>
<keyword evidence="5 6" id="KW-0560">Oxidoreductase</keyword>
<evidence type="ECO:0000256" key="6">
    <source>
        <dbReference type="RuleBase" id="RU362125"/>
    </source>
</evidence>
<evidence type="ECO:0000259" key="7">
    <source>
        <dbReference type="Pfam" id="PF00441"/>
    </source>
</evidence>
<feature type="domain" description="Acyl-CoA oxidase/dehydrogenase middle" evidence="8">
    <location>
        <begin position="132"/>
        <end position="230"/>
    </location>
</feature>
<dbReference type="PIRSF" id="PIRSF016578">
    <property type="entry name" value="HsaA"/>
    <property type="match status" value="1"/>
</dbReference>
<evidence type="ECO:0000256" key="4">
    <source>
        <dbReference type="ARBA" id="ARBA00022827"/>
    </source>
</evidence>
<keyword evidence="3 6" id="KW-0285">Flavoprotein</keyword>
<protein>
    <submittedName>
        <fullName evidence="10">Acyl-CoA dehydrogenase</fullName>
    </submittedName>
</protein>
<feature type="domain" description="Acyl-CoA dehydrogenase/oxidase C-terminal" evidence="7">
    <location>
        <begin position="242"/>
        <end position="391"/>
    </location>
</feature>
<comment type="cofactor">
    <cofactor evidence="1 6">
        <name>FAD</name>
        <dbReference type="ChEBI" id="CHEBI:57692"/>
    </cofactor>
</comment>
<dbReference type="InterPro" id="IPR037069">
    <property type="entry name" value="AcylCoA_DH/ox_N_sf"/>
</dbReference>
<evidence type="ECO:0000313" key="10">
    <source>
        <dbReference type="EMBL" id="HGN89538.1"/>
    </source>
</evidence>
<dbReference type="InterPro" id="IPR046373">
    <property type="entry name" value="Acyl-CoA_Oxase/DH_mid-dom_sf"/>
</dbReference>
<dbReference type="FunFam" id="1.10.540.10:FF:000002">
    <property type="entry name" value="Acyl-CoA dehydrogenase FadE19"/>
    <property type="match status" value="1"/>
</dbReference>
<dbReference type="InterPro" id="IPR009075">
    <property type="entry name" value="AcylCo_DH/oxidase_C"/>
</dbReference>
<proteinExistence type="inferred from homology"/>
<dbReference type="Pfam" id="PF02771">
    <property type="entry name" value="Acyl-CoA_dh_N"/>
    <property type="match status" value="1"/>
</dbReference>
<dbReference type="SUPFAM" id="SSF56645">
    <property type="entry name" value="Acyl-CoA dehydrogenase NM domain-like"/>
    <property type="match status" value="1"/>
</dbReference>
<sequence>MVFPFSSVFDFAVEMKEEYEIFRKSVRAFAEKEIEPLVKEIERTNTIPPALLKKAAEQGYLGLGIPETYDGQGTDMMYSTLFVEEVSRICPAFTVATLVGVLFTYPVMVYGTEEQKRKYLPPIARGEKFAAHATTEPGAGTDVAGIETTAKRKNGGWEINGRKYFISGADKADYFIVLARTSPPPSRKERHKGLSFFIVERGTPGFRVGEKIEVIGIRGSHPCEVILDNVYVPEENMVGGEGQGFKIAMDTYDHGRIGVAAQAVGVAQACLEKALQYSLQRRVFERPLIYFQAVQFHVSEMLTMLEGARLMLYWATTLANKNRPEAVMAASMAKLYATEVAEKAALKAITVHGGVGVATDGMVERFLRDSQVFKIYEGANDIQKLVILRQMMKTAFGMDVD</sequence>
<evidence type="ECO:0000259" key="9">
    <source>
        <dbReference type="Pfam" id="PF02771"/>
    </source>
</evidence>
<feature type="domain" description="Acyl-CoA dehydrogenase/oxidase N-terminal" evidence="9">
    <location>
        <begin position="17"/>
        <end position="127"/>
    </location>
</feature>
<name>A0A7C4DZS2_CALS0</name>
<dbReference type="EMBL" id="DTAD01000004">
    <property type="protein sequence ID" value="HGN89538.1"/>
    <property type="molecule type" value="Genomic_DNA"/>
</dbReference>
<evidence type="ECO:0000256" key="1">
    <source>
        <dbReference type="ARBA" id="ARBA00001974"/>
    </source>
</evidence>
<dbReference type="Gene3D" id="2.40.110.10">
    <property type="entry name" value="Butyryl-CoA Dehydrogenase, subunit A, domain 2"/>
    <property type="match status" value="1"/>
</dbReference>
<dbReference type="PANTHER" id="PTHR43884">
    <property type="entry name" value="ACYL-COA DEHYDROGENASE"/>
    <property type="match status" value="1"/>
</dbReference>
<dbReference type="SUPFAM" id="SSF47203">
    <property type="entry name" value="Acyl-CoA dehydrogenase C-terminal domain-like"/>
    <property type="match status" value="1"/>
</dbReference>
<dbReference type="InterPro" id="IPR009100">
    <property type="entry name" value="AcylCoA_DH/oxidase_NM_dom_sf"/>
</dbReference>
<dbReference type="InterPro" id="IPR006091">
    <property type="entry name" value="Acyl-CoA_Oxase/DH_mid-dom"/>
</dbReference>
<dbReference type="Pfam" id="PF00441">
    <property type="entry name" value="Acyl-CoA_dh_1"/>
    <property type="match status" value="1"/>
</dbReference>
<keyword evidence="4 6" id="KW-0274">FAD</keyword>
<comment type="caution">
    <text evidence="10">The sequence shown here is derived from an EMBL/GenBank/DDBJ whole genome shotgun (WGS) entry which is preliminary data.</text>
</comment>
<evidence type="ECO:0000256" key="5">
    <source>
        <dbReference type="ARBA" id="ARBA00023002"/>
    </source>
</evidence>
<organism evidence="10">
    <name type="scientific">Caldiarchaeum subterraneum</name>
    <dbReference type="NCBI Taxonomy" id="311458"/>
    <lineage>
        <taxon>Archaea</taxon>
        <taxon>Nitrososphaerota</taxon>
        <taxon>Candidatus Caldarchaeales</taxon>
        <taxon>Candidatus Caldarchaeaceae</taxon>
        <taxon>Candidatus Caldarchaeum</taxon>
    </lineage>
</organism>
<evidence type="ECO:0000259" key="8">
    <source>
        <dbReference type="Pfam" id="PF02770"/>
    </source>
</evidence>
<evidence type="ECO:0000256" key="3">
    <source>
        <dbReference type="ARBA" id="ARBA00022630"/>
    </source>
</evidence>
<dbReference type="Gene3D" id="1.20.140.10">
    <property type="entry name" value="Butyryl-CoA Dehydrogenase, subunit A, domain 3"/>
    <property type="match status" value="1"/>
</dbReference>
<comment type="similarity">
    <text evidence="2 6">Belongs to the acyl-CoA dehydrogenase family.</text>
</comment>
<dbReference type="FunFam" id="1.20.140.10:FF:000004">
    <property type="entry name" value="Acyl-CoA dehydrogenase FadE25"/>
    <property type="match status" value="1"/>
</dbReference>
<gene>
    <name evidence="10" type="ORF">ENT82_00195</name>
</gene>
<reference evidence="10" key="1">
    <citation type="journal article" date="2020" name="mSystems">
        <title>Genome- and Community-Level Interaction Insights into Carbon Utilization and Element Cycling Functions of Hydrothermarchaeota in Hydrothermal Sediment.</title>
        <authorList>
            <person name="Zhou Z."/>
            <person name="Liu Y."/>
            <person name="Xu W."/>
            <person name="Pan J."/>
            <person name="Luo Z.H."/>
            <person name="Li M."/>
        </authorList>
    </citation>
    <scope>NUCLEOTIDE SEQUENCE [LARGE SCALE GENOMIC DNA]</scope>
    <source>
        <strain evidence="10">SpSt-613</strain>
    </source>
</reference>
<dbReference type="PANTHER" id="PTHR43884:SF12">
    <property type="entry name" value="ISOVALERYL-COA DEHYDROGENASE, MITOCHONDRIAL-RELATED"/>
    <property type="match status" value="1"/>
</dbReference>
<dbReference type="Gene3D" id="1.10.540.10">
    <property type="entry name" value="Acyl-CoA dehydrogenase/oxidase, N-terminal domain"/>
    <property type="match status" value="1"/>
</dbReference>
<dbReference type="GO" id="GO:0050660">
    <property type="term" value="F:flavin adenine dinucleotide binding"/>
    <property type="evidence" value="ECO:0007669"/>
    <property type="project" value="InterPro"/>
</dbReference>
<accession>A0A7C4DZS2</accession>
<dbReference type="InterPro" id="IPR036250">
    <property type="entry name" value="AcylCo_DH-like_C"/>
</dbReference>
<evidence type="ECO:0000256" key="2">
    <source>
        <dbReference type="ARBA" id="ARBA00009347"/>
    </source>
</evidence>
<dbReference type="GO" id="GO:0003995">
    <property type="term" value="F:acyl-CoA dehydrogenase activity"/>
    <property type="evidence" value="ECO:0007669"/>
    <property type="project" value="TreeGrafter"/>
</dbReference>
<dbReference type="Pfam" id="PF02770">
    <property type="entry name" value="Acyl-CoA_dh_M"/>
    <property type="match status" value="1"/>
</dbReference>
<dbReference type="AlphaFoldDB" id="A0A7C4DZS2"/>